<dbReference type="InterPro" id="IPR013525">
    <property type="entry name" value="ABC2_TM"/>
</dbReference>
<dbReference type="OrthoDB" id="245989at2759"/>
<keyword evidence="13" id="KW-1185">Reference proteome</keyword>
<keyword evidence="8 10" id="KW-0472">Membrane</keyword>
<dbReference type="CDD" id="cd03233">
    <property type="entry name" value="ABCG_PDR_domain1"/>
    <property type="match status" value="1"/>
</dbReference>
<dbReference type="InterPro" id="IPR034001">
    <property type="entry name" value="ABCG_PDR_1"/>
</dbReference>
<dbReference type="SUPFAM" id="SSF52540">
    <property type="entry name" value="P-loop containing nucleoside triphosphate hydrolases"/>
    <property type="match status" value="2"/>
</dbReference>
<dbReference type="InterPro" id="IPR003593">
    <property type="entry name" value="AAA+_ATPase"/>
</dbReference>
<feature type="region of interest" description="Disordered" evidence="9">
    <location>
        <begin position="820"/>
        <end position="839"/>
    </location>
</feature>
<dbReference type="GO" id="GO:0005524">
    <property type="term" value="F:ATP binding"/>
    <property type="evidence" value="ECO:0007669"/>
    <property type="project" value="UniProtKB-KW"/>
</dbReference>
<feature type="transmembrane region" description="Helical" evidence="10">
    <location>
        <begin position="560"/>
        <end position="582"/>
    </location>
</feature>
<dbReference type="PROSITE" id="PS00211">
    <property type="entry name" value="ABC_TRANSPORTER_1"/>
    <property type="match status" value="1"/>
</dbReference>
<evidence type="ECO:0000256" key="7">
    <source>
        <dbReference type="ARBA" id="ARBA00022989"/>
    </source>
</evidence>
<evidence type="ECO:0000256" key="8">
    <source>
        <dbReference type="ARBA" id="ARBA00023136"/>
    </source>
</evidence>
<feature type="transmembrane region" description="Helical" evidence="10">
    <location>
        <begin position="671"/>
        <end position="696"/>
    </location>
</feature>
<protein>
    <recommendedName>
        <fullName evidence="11">ABC transporter domain-containing protein</fullName>
    </recommendedName>
</protein>
<dbReference type="FunFam" id="3.40.50.300:FF:000054">
    <property type="entry name" value="ABC multidrug transporter atrF"/>
    <property type="match status" value="1"/>
</dbReference>
<comment type="caution">
    <text evidence="12">The sequence shown here is derived from an EMBL/GenBank/DDBJ whole genome shotgun (WGS) entry which is preliminary data.</text>
</comment>
<keyword evidence="7 10" id="KW-1133">Transmembrane helix</keyword>
<evidence type="ECO:0000313" key="12">
    <source>
        <dbReference type="EMBL" id="KAJ4393452.1"/>
    </source>
</evidence>
<sequence>MGKEEHDISPSPVGHSPGSQEDLYEDPAYNGHWDEHGTVLESSSEDASERSQVVEAQELRRIATVLSRRSTTGRHTDLDQVLSFNNSDTTLQPQSKDFDPAKWAMNLVQQLEANQIRPVRTGILFKDLTVSGTGDAVQLQQTVDSVLTGPLRPGEFLHLGKKAPKRILNQFDGLLESGELLIVLGRPGSGCTTLLKTMTGELKGLSLDEKSVISYDGISQQQMVKEFKGEIVYNQEVDRHFPHLTVGQTLEFAAAARTPSNRLNGLSRDEFAKVMAQVTMAICGLTHTYNTKVGDDFIRGVSGGERKRVSIAEMMLAGSPFAAWDNSTRGLDSATAFKFVQTLRLFSNIFGASNAVAIYQASQAIYDLFDKVTVLYEGRQIYFGPVGQAKAFFERQGWTCPSRQTTGDFLTSITNPSERRAREGMENKVPRTPEDFERYWRASPEYKALQEDIRRHGEQYPLSDDEQAGRSGTQNQTLELFRESKKLRQAKHARSGSPYVTTVGQQIKLNVKRAYQRVWGDRTSTLTNAVMQVIIALIMGSLFYAPDNYESTTGFYSKGAALFMGVLSNALSVLSEISSLYAQRPIVNKHASYAFYHPATEALAGLVLDIPVKFIIAVPFNIILYFLAGLRREASQFFLFFLITYLSTFIFSGVFRTVAASTRTSSQAMTVAGILVLALAIYTGFMIATPAMHVWFSWIRWINPLFYAFEILVANEFHGHEYICSSIIPAYTPLQGDSWICNAVGAVPGRATVSGDAYIEASFNYSYSHVWRNFGILIGFLVFFLALYIVVAEVNAGMGSTAEFLVFRRGHVPAYLQSKGNASNQSVERRPGADAMQETDGKVSALEPQTDVFTWKDVVYDIQIKGETRRLLDNVSGWVKPGTLTTLMGVSGAGKTTLLDALAQRITMGVITGDMLVNGKPLDESFQRKTGYVQQQDLHLETATVRESLRFSAMLRQPASVSKEEKYRFVEDVIKMLNMEDFADAVVGVPGEGLNVEQRKLLTIGVELAAKPKLLLFLDEPTSGLDSQSSWAIVSFLRKLADSGQAVLCTIHQPSAVLFQEFDRLLFLAKGGKTVYFGDIGKDSRTLLDYFEANGARPCHSEENPAEYMLEIANGQAQDWHSVWLKSQERQEVEAEIDRIHNEKAQQLHTGEDEGSHSEFAMPFSQQLIAVTIRVFQQYWRMPEYIFAKFFLGIVAGLFIGFSFYKPGDSLAGVQITIFSSFQVITLFSSVVQQIQPLFVTQRSLYEVRERPSKAYSWKAFMIANIIVEIPYQIVMGVLTYVCFYFPVVGTGQDTESQALLMLLIVILFVYASSYAHMTIAALPDANTAGALVTLGMLLSMMFCGVLQTPTALPGFWLFMYYVSPFTYWISATTSTMAHGREVTCSSVEASVIDPPLGQTCGEYFAAYMNGTGSAGTLQNPDDTSACRYCSLASADDYLAGSGIFWEDRWRNFGIMWAYIIFNIAVAVGTYYWFRVRPNQKARVTTGKKA</sequence>
<dbReference type="InterPro" id="IPR029481">
    <property type="entry name" value="ABC_trans_N"/>
</dbReference>
<dbReference type="Gene3D" id="3.40.50.300">
    <property type="entry name" value="P-loop containing nucleotide triphosphate hydrolases"/>
    <property type="match status" value="2"/>
</dbReference>
<evidence type="ECO:0000256" key="9">
    <source>
        <dbReference type="SAM" id="MobiDB-lite"/>
    </source>
</evidence>
<feature type="transmembrane region" description="Helical" evidence="10">
    <location>
        <begin position="1261"/>
        <end position="1287"/>
    </location>
</feature>
<dbReference type="InterPro" id="IPR010929">
    <property type="entry name" value="PDR_CDR_ABC"/>
</dbReference>
<dbReference type="PANTHER" id="PTHR19241">
    <property type="entry name" value="ATP-BINDING CASSETTE TRANSPORTER"/>
    <property type="match status" value="1"/>
</dbReference>
<dbReference type="GO" id="GO:0016020">
    <property type="term" value="C:membrane"/>
    <property type="evidence" value="ECO:0007669"/>
    <property type="project" value="UniProtKB-SubCell"/>
</dbReference>
<dbReference type="EMBL" id="JAPEVB010000002">
    <property type="protein sequence ID" value="KAJ4393452.1"/>
    <property type="molecule type" value="Genomic_DNA"/>
</dbReference>
<dbReference type="Pfam" id="PF00005">
    <property type="entry name" value="ABC_tran"/>
    <property type="match status" value="2"/>
</dbReference>
<evidence type="ECO:0000256" key="6">
    <source>
        <dbReference type="ARBA" id="ARBA00022840"/>
    </source>
</evidence>
<dbReference type="PROSITE" id="PS50893">
    <property type="entry name" value="ABC_TRANSPORTER_2"/>
    <property type="match status" value="2"/>
</dbReference>
<evidence type="ECO:0000256" key="1">
    <source>
        <dbReference type="ARBA" id="ARBA00004141"/>
    </source>
</evidence>
<dbReference type="InterPro" id="IPR043926">
    <property type="entry name" value="ABCG_dom"/>
</dbReference>
<comment type="subcellular location">
    <subcellularLocation>
        <location evidence="1">Membrane</location>
        <topology evidence="1">Multi-pass membrane protein</topology>
    </subcellularLocation>
</comment>
<dbReference type="Pfam" id="PF06422">
    <property type="entry name" value="PDR_CDR"/>
    <property type="match status" value="2"/>
</dbReference>
<feature type="transmembrane region" description="Helical" evidence="10">
    <location>
        <begin position="1455"/>
        <end position="1474"/>
    </location>
</feature>
<dbReference type="InterPro" id="IPR017871">
    <property type="entry name" value="ABC_transporter-like_CS"/>
</dbReference>
<dbReference type="InterPro" id="IPR027417">
    <property type="entry name" value="P-loop_NTPase"/>
</dbReference>
<evidence type="ECO:0000256" key="2">
    <source>
        <dbReference type="ARBA" id="ARBA00006012"/>
    </source>
</evidence>
<evidence type="ECO:0000259" key="11">
    <source>
        <dbReference type="PROSITE" id="PS50893"/>
    </source>
</evidence>
<feature type="transmembrane region" description="Helical" evidence="10">
    <location>
        <begin position="770"/>
        <end position="791"/>
    </location>
</feature>
<feature type="transmembrane region" description="Helical" evidence="10">
    <location>
        <begin position="1335"/>
        <end position="1359"/>
    </location>
</feature>
<evidence type="ECO:0000256" key="3">
    <source>
        <dbReference type="ARBA" id="ARBA00022448"/>
    </source>
</evidence>
<dbReference type="GO" id="GO:0140359">
    <property type="term" value="F:ABC-type transporter activity"/>
    <property type="evidence" value="ECO:0007669"/>
    <property type="project" value="InterPro"/>
</dbReference>
<reference evidence="12" key="1">
    <citation type="submission" date="2022-10" db="EMBL/GenBank/DDBJ databases">
        <title>Tapping the CABI collections for fungal endophytes: first genome assemblies for Collariella, Neodidymelliopsis, Ascochyta clinopodiicola, Didymella pomorum, Didymosphaeria variabile, Neocosmospora piperis and Neocucurbitaria cava.</title>
        <authorList>
            <person name="Hill R."/>
        </authorList>
    </citation>
    <scope>NUCLEOTIDE SEQUENCE</scope>
    <source>
        <strain evidence="12">IMI 355082</strain>
    </source>
</reference>
<feature type="transmembrane region" description="Helical" evidence="10">
    <location>
        <begin position="1217"/>
        <end position="1240"/>
    </location>
</feature>
<dbReference type="CDD" id="cd03232">
    <property type="entry name" value="ABCG_PDR_domain2"/>
    <property type="match status" value="1"/>
</dbReference>
<feature type="transmembrane region" description="Helical" evidence="10">
    <location>
        <begin position="1186"/>
        <end position="1205"/>
    </location>
</feature>
<feature type="transmembrane region" description="Helical" evidence="10">
    <location>
        <begin position="526"/>
        <end position="545"/>
    </location>
</feature>
<proteinExistence type="inferred from homology"/>
<keyword evidence="6" id="KW-0067">ATP-binding</keyword>
<feature type="transmembrane region" description="Helical" evidence="10">
    <location>
        <begin position="634"/>
        <end position="659"/>
    </location>
</feature>
<dbReference type="InterPro" id="IPR034003">
    <property type="entry name" value="ABCG_PDR_2"/>
</dbReference>
<feature type="domain" description="ABC transporter" evidence="11">
    <location>
        <begin position="853"/>
        <end position="1096"/>
    </location>
</feature>
<comment type="similarity">
    <text evidence="2">Belongs to the ABC transporter superfamily. ABCG family. PDR (TC 3.A.1.205) subfamily.</text>
</comment>
<organism evidence="12 13">
    <name type="scientific">Gnomoniopsis smithogilvyi</name>
    <dbReference type="NCBI Taxonomy" id="1191159"/>
    <lineage>
        <taxon>Eukaryota</taxon>
        <taxon>Fungi</taxon>
        <taxon>Dikarya</taxon>
        <taxon>Ascomycota</taxon>
        <taxon>Pezizomycotina</taxon>
        <taxon>Sordariomycetes</taxon>
        <taxon>Sordariomycetidae</taxon>
        <taxon>Diaporthales</taxon>
        <taxon>Gnomoniaceae</taxon>
        <taxon>Gnomoniopsis</taxon>
    </lineage>
</organism>
<dbReference type="Pfam" id="PF14510">
    <property type="entry name" value="ABC_trans_N"/>
    <property type="match status" value="1"/>
</dbReference>
<evidence type="ECO:0000256" key="5">
    <source>
        <dbReference type="ARBA" id="ARBA00022741"/>
    </source>
</evidence>
<feature type="transmembrane region" description="Helical" evidence="10">
    <location>
        <begin position="603"/>
        <end position="628"/>
    </location>
</feature>
<dbReference type="GO" id="GO:0016887">
    <property type="term" value="F:ATP hydrolysis activity"/>
    <property type="evidence" value="ECO:0007669"/>
    <property type="project" value="InterPro"/>
</dbReference>
<keyword evidence="3" id="KW-0813">Transport</keyword>
<evidence type="ECO:0000256" key="10">
    <source>
        <dbReference type="SAM" id="Phobius"/>
    </source>
</evidence>
<name>A0A9W8YVQ8_9PEZI</name>
<feature type="transmembrane region" description="Helical" evidence="10">
    <location>
        <begin position="1299"/>
        <end position="1323"/>
    </location>
</feature>
<feature type="region of interest" description="Disordered" evidence="9">
    <location>
        <begin position="1"/>
        <end position="51"/>
    </location>
</feature>
<dbReference type="Pfam" id="PF19055">
    <property type="entry name" value="ABC2_membrane_7"/>
    <property type="match status" value="1"/>
</dbReference>
<evidence type="ECO:0000256" key="4">
    <source>
        <dbReference type="ARBA" id="ARBA00022692"/>
    </source>
</evidence>
<keyword evidence="5" id="KW-0547">Nucleotide-binding</keyword>
<feature type="domain" description="ABC transporter" evidence="11">
    <location>
        <begin position="151"/>
        <end position="402"/>
    </location>
</feature>
<keyword evidence="4 10" id="KW-0812">Transmembrane</keyword>
<gene>
    <name evidence="12" type="ORF">N0V93_002662</name>
</gene>
<evidence type="ECO:0000313" key="13">
    <source>
        <dbReference type="Proteomes" id="UP001140453"/>
    </source>
</evidence>
<dbReference type="Proteomes" id="UP001140453">
    <property type="component" value="Unassembled WGS sequence"/>
</dbReference>
<dbReference type="SMART" id="SM00382">
    <property type="entry name" value="AAA"/>
    <property type="match status" value="2"/>
</dbReference>
<dbReference type="Pfam" id="PF01061">
    <property type="entry name" value="ABC2_membrane"/>
    <property type="match status" value="2"/>
</dbReference>
<accession>A0A9W8YVQ8</accession>
<dbReference type="InterPro" id="IPR003439">
    <property type="entry name" value="ABC_transporter-like_ATP-bd"/>
</dbReference>